<feature type="domain" description="Helix-turn-helix" evidence="1">
    <location>
        <begin position="68"/>
        <end position="113"/>
    </location>
</feature>
<dbReference type="InterPro" id="IPR041657">
    <property type="entry name" value="HTH_17"/>
</dbReference>
<protein>
    <submittedName>
        <fullName evidence="2">Excisionase family DNA binding protein</fullName>
    </submittedName>
</protein>
<comment type="caution">
    <text evidence="2">The sequence shown here is derived from an EMBL/GenBank/DDBJ whole genome shotgun (WGS) entry which is preliminary data.</text>
</comment>
<keyword evidence="3" id="KW-1185">Reference proteome</keyword>
<evidence type="ECO:0000313" key="3">
    <source>
        <dbReference type="Proteomes" id="UP000256980"/>
    </source>
</evidence>
<dbReference type="AlphaFoldDB" id="A0A3D9GZC9"/>
<proteinExistence type="predicted"/>
<dbReference type="OrthoDB" id="1003442at2"/>
<evidence type="ECO:0000259" key="1">
    <source>
        <dbReference type="Pfam" id="PF12728"/>
    </source>
</evidence>
<dbReference type="RefSeq" id="WP_115818254.1">
    <property type="nucleotide sequence ID" value="NZ_QRDV01000008.1"/>
</dbReference>
<dbReference type="Pfam" id="PF12728">
    <property type="entry name" value="HTH_17"/>
    <property type="match status" value="1"/>
</dbReference>
<gene>
    <name evidence="2" type="ORF">DFQ10_1088</name>
</gene>
<organism evidence="2 3">
    <name type="scientific">Winogradskyella eximia</name>
    <dbReference type="NCBI Taxonomy" id="262006"/>
    <lineage>
        <taxon>Bacteria</taxon>
        <taxon>Pseudomonadati</taxon>
        <taxon>Bacteroidota</taxon>
        <taxon>Flavobacteriia</taxon>
        <taxon>Flavobacteriales</taxon>
        <taxon>Flavobacteriaceae</taxon>
        <taxon>Winogradskyella</taxon>
    </lineage>
</organism>
<dbReference type="Proteomes" id="UP000256980">
    <property type="component" value="Unassembled WGS sequence"/>
</dbReference>
<name>A0A3D9GZC9_9FLAO</name>
<accession>A0A3D9GZC9</accession>
<dbReference type="EMBL" id="QRDV01000008">
    <property type="protein sequence ID" value="RED42602.1"/>
    <property type="molecule type" value="Genomic_DNA"/>
</dbReference>
<evidence type="ECO:0000313" key="2">
    <source>
        <dbReference type="EMBL" id="RED42602.1"/>
    </source>
</evidence>
<reference evidence="2 3" key="1">
    <citation type="submission" date="2018-07" db="EMBL/GenBank/DDBJ databases">
        <title>Genomic Encyclopedia of Type Strains, Phase III (KMG-III): the genomes of soil and plant-associated and newly described type strains.</title>
        <authorList>
            <person name="Whitman W."/>
        </authorList>
    </citation>
    <scope>NUCLEOTIDE SEQUENCE [LARGE SCALE GENOMIC DNA]</scope>
    <source>
        <strain evidence="2 3">CECT 7946</strain>
    </source>
</reference>
<sequence length="199" mass="23444">MLVNKRCTYCGKQFQAHTIKTRFCSRSCNQKDYKFRAKQKRLNENIVDKTVNKIPFKDLLEISKSKVYLEIKDCALLLNVSQSTISRLINRGELIHFRIMSRVLIRQIDLEDYCKKELVKTSLKQESVKRPSNEVVSFNKDDYYYMGEIPKYYKVSSRSIERHIKSKGIEKIKIGRFNYVLKSDIKKLFGAPSKIIIND</sequence>